<dbReference type="Proteomes" id="UP000824533">
    <property type="component" value="Linkage Group LG05"/>
</dbReference>
<evidence type="ECO:0000313" key="1">
    <source>
        <dbReference type="EMBL" id="KAJ0180862.1"/>
    </source>
</evidence>
<keyword evidence="2" id="KW-1185">Reference proteome</keyword>
<comment type="caution">
    <text evidence="1">The sequence shown here is derived from an EMBL/GenBank/DDBJ whole genome shotgun (WGS) entry which is preliminary data.</text>
</comment>
<accession>A0ACC1DBS3</accession>
<name>A0ACC1DBS3_9NEOP</name>
<evidence type="ECO:0000313" key="2">
    <source>
        <dbReference type="Proteomes" id="UP000824533"/>
    </source>
</evidence>
<organism evidence="1 2">
    <name type="scientific">Dendrolimus kikuchii</name>
    <dbReference type="NCBI Taxonomy" id="765133"/>
    <lineage>
        <taxon>Eukaryota</taxon>
        <taxon>Metazoa</taxon>
        <taxon>Ecdysozoa</taxon>
        <taxon>Arthropoda</taxon>
        <taxon>Hexapoda</taxon>
        <taxon>Insecta</taxon>
        <taxon>Pterygota</taxon>
        <taxon>Neoptera</taxon>
        <taxon>Endopterygota</taxon>
        <taxon>Lepidoptera</taxon>
        <taxon>Glossata</taxon>
        <taxon>Ditrysia</taxon>
        <taxon>Bombycoidea</taxon>
        <taxon>Lasiocampidae</taxon>
        <taxon>Dendrolimus</taxon>
    </lineage>
</organism>
<sequence>MKSKSFELKQIAPERAKHNKTFAFVGFYKSVAETNKQLTENAKAIENGNLETPKSKKEGGRHERSSNKAKRKHKNEVGDIPQTSRSGPNINSTFGGSTPINEPKVTSTPNNAKSSSDDSRVKSIMKTKPPEDHSMDGSITNTSIKPKKRNKCVSFMLEDTEAVVTKKTKSDDSINNKSETNEKGKLNKKHFKKLVLDKENKAKPNQNVDVNQESECKTREHKAKSKISKNEDGESVAEEKENKSQGTKRKFKKFKRNKSSEQSEQSEQSETDTNATEGQDTKTKKLKKKKRQVKQQIPETKSEGEPASKFPKKDIAEDLENLNIGDNAHTLTNLLDEMTVVDKDKKKKLKQKFNKEKRKNPQTDKKLEQDSEEVKEKVKWNKRKWNKDKKGDINEQLATMIIIENLPISIMLTFKKLLTDHFGKYGLIKNIGIAEMYPTEESRPVFTTTINFYSDGAATDALEEDGTMFEGSRIRIKRPLPPTDTTLVIRSYGELNEQSVASLFTGAGKIRSIRHLVKGKKSMSTVFVEFDGPESVERAIQMAAKVKVGGKKVHIAKFEVRKKKEKPKSETESGADTEDSND</sequence>
<reference evidence="1 2" key="1">
    <citation type="journal article" date="2021" name="Front. Genet.">
        <title>Chromosome-Level Genome Assembly Reveals Significant Gene Expansion in the Toll and IMD Signaling Pathways of Dendrolimus kikuchii.</title>
        <authorList>
            <person name="Zhou J."/>
            <person name="Wu P."/>
            <person name="Xiong Z."/>
            <person name="Liu N."/>
            <person name="Zhao N."/>
            <person name="Ji M."/>
            <person name="Qiu Y."/>
            <person name="Yang B."/>
        </authorList>
    </citation>
    <scope>NUCLEOTIDE SEQUENCE [LARGE SCALE GENOMIC DNA]</scope>
    <source>
        <strain evidence="1">Ann1</strain>
    </source>
</reference>
<gene>
    <name evidence="1" type="ORF">K1T71_002947</name>
</gene>
<proteinExistence type="predicted"/>
<protein>
    <submittedName>
        <fullName evidence="1">Uncharacterized protein</fullName>
    </submittedName>
</protein>
<dbReference type="EMBL" id="CM034391">
    <property type="protein sequence ID" value="KAJ0180862.1"/>
    <property type="molecule type" value="Genomic_DNA"/>
</dbReference>